<evidence type="ECO:0000256" key="1">
    <source>
        <dbReference type="PIRSR" id="PIRSR005962-1"/>
    </source>
</evidence>
<evidence type="ECO:0000313" key="4">
    <source>
        <dbReference type="Proteomes" id="UP000006622"/>
    </source>
</evidence>
<dbReference type="Gene3D" id="3.40.630.10">
    <property type="entry name" value="Zn peptidases"/>
    <property type="match status" value="1"/>
</dbReference>
<dbReference type="STRING" id="679901.Mzhil_0323"/>
<dbReference type="InterPro" id="IPR017439">
    <property type="entry name" value="Amidohydrolase"/>
</dbReference>
<dbReference type="PANTHER" id="PTHR11014:SF63">
    <property type="entry name" value="METALLOPEPTIDASE, PUTATIVE (AFU_ORTHOLOGUE AFUA_6G09600)-RELATED"/>
    <property type="match status" value="1"/>
</dbReference>
<accession>F7XP07</accession>
<dbReference type="SUPFAM" id="SSF55031">
    <property type="entry name" value="Bacterial exopeptidase dimerisation domain"/>
    <property type="match status" value="1"/>
</dbReference>
<dbReference type="PIRSF" id="PIRSF005962">
    <property type="entry name" value="Pept_M20D_amidohydro"/>
    <property type="match status" value="1"/>
</dbReference>
<dbReference type="SUPFAM" id="SSF53187">
    <property type="entry name" value="Zn-dependent exopeptidases"/>
    <property type="match status" value="1"/>
</dbReference>
<dbReference type="PANTHER" id="PTHR11014">
    <property type="entry name" value="PEPTIDASE M20 FAMILY MEMBER"/>
    <property type="match status" value="1"/>
</dbReference>
<feature type="domain" description="Peptidase M20 dimerisation" evidence="2">
    <location>
        <begin position="185"/>
        <end position="281"/>
    </location>
</feature>
<keyword evidence="4" id="KW-1185">Reference proteome</keyword>
<organism evidence="3 4">
    <name type="scientific">Methanosalsum zhilinae (strain DSM 4017 / NBRC 107636 / OCM 62 / WeN5)</name>
    <name type="common">Methanohalophilus zhilinae</name>
    <dbReference type="NCBI Taxonomy" id="679901"/>
    <lineage>
        <taxon>Archaea</taxon>
        <taxon>Methanobacteriati</taxon>
        <taxon>Methanobacteriota</taxon>
        <taxon>Stenosarchaea group</taxon>
        <taxon>Methanomicrobia</taxon>
        <taxon>Methanosarcinales</taxon>
        <taxon>Methanosarcinaceae</taxon>
        <taxon>Methanosalsum</taxon>
    </lineage>
</organism>
<feature type="binding site" evidence="1">
    <location>
        <position position="102"/>
    </location>
    <ligand>
        <name>Mn(2+)</name>
        <dbReference type="ChEBI" id="CHEBI:29035"/>
        <label>2</label>
    </ligand>
</feature>
<feature type="binding site" evidence="1">
    <location>
        <position position="100"/>
    </location>
    <ligand>
        <name>Mn(2+)</name>
        <dbReference type="ChEBI" id="CHEBI:29035"/>
        <label>2</label>
    </ligand>
</feature>
<dbReference type="GeneID" id="10821927"/>
<dbReference type="Pfam" id="PF01546">
    <property type="entry name" value="Peptidase_M20"/>
    <property type="match status" value="1"/>
</dbReference>
<dbReference type="HOGENOM" id="CLU_023257_0_1_2"/>
<dbReference type="AlphaFoldDB" id="F7XP07"/>
<name>F7XP07_METZD</name>
<feature type="binding site" evidence="1">
    <location>
        <position position="161"/>
    </location>
    <ligand>
        <name>Mn(2+)</name>
        <dbReference type="ChEBI" id="CHEBI:29035"/>
        <label>2</label>
    </ligand>
</feature>
<evidence type="ECO:0000313" key="3">
    <source>
        <dbReference type="EMBL" id="AEH60199.1"/>
    </source>
</evidence>
<dbReference type="InterPro" id="IPR036264">
    <property type="entry name" value="Bact_exopeptidase_dim_dom"/>
</dbReference>
<dbReference type="Pfam" id="PF07687">
    <property type="entry name" value="M20_dimer"/>
    <property type="match status" value="1"/>
</dbReference>
<dbReference type="EC" id="3.5.1.14" evidence="3"/>
<gene>
    <name evidence="3" type="ordered locus">Mzhil_0323</name>
</gene>
<dbReference type="Gene3D" id="3.30.70.360">
    <property type="match status" value="1"/>
</dbReference>
<comment type="cofactor">
    <cofactor evidence="1">
        <name>Mn(2+)</name>
        <dbReference type="ChEBI" id="CHEBI:29035"/>
    </cofactor>
    <text evidence="1">The Mn(2+) ion enhances activity.</text>
</comment>
<keyword evidence="1" id="KW-0464">Manganese</keyword>
<keyword evidence="3" id="KW-0378">Hydrolase</keyword>
<proteinExistence type="predicted"/>
<dbReference type="EMBL" id="CP002101">
    <property type="protein sequence ID" value="AEH60199.1"/>
    <property type="molecule type" value="Genomic_DNA"/>
</dbReference>
<dbReference type="NCBIfam" id="TIGR01891">
    <property type="entry name" value="amidohydrolases"/>
    <property type="match status" value="1"/>
</dbReference>
<protein>
    <submittedName>
        <fullName evidence="3">Amidohydrolase</fullName>
        <ecNumber evidence="3">3.5.1.14</ecNumber>
    </submittedName>
</protein>
<dbReference type="GO" id="GO:0046872">
    <property type="term" value="F:metal ion binding"/>
    <property type="evidence" value="ECO:0007669"/>
    <property type="project" value="UniProtKB-KW"/>
</dbReference>
<dbReference type="GO" id="GO:0004046">
    <property type="term" value="F:aminoacylase activity"/>
    <property type="evidence" value="ECO:0007669"/>
    <property type="project" value="UniProtKB-EC"/>
</dbReference>
<keyword evidence="1" id="KW-0479">Metal-binding</keyword>
<evidence type="ECO:0000259" key="2">
    <source>
        <dbReference type="Pfam" id="PF07687"/>
    </source>
</evidence>
<sequence length="399" mass="44835">MNTNHDLNEWLIRIRREFHSIPEKSFREYKTQQKIIDILNDIGIEYEMVAGTGIVATIDGIEYGKCIALRADMDGLEVTEQLSEKNLEYISRHPGFMHACGHDAHMAMVLGAAKLLNKNRRYFRGSIKIIFQPAEEQPPGGAREMIAQGALEGVDAIIGIHVFTNLDTGKVALKKGALMASSNMFSMTIQGKGGHHSDYDKCIDPIAIASEFICSIRKEIDQILGHGSYAMGFGNIHSGSQFNRIPDCAYMDGSVRTFSCEHIGIIENTFRNVLDNLMKKYSLKHLPDLPSYTLKLSRGYPVLINNPGFTESATRFLVNNFDNIDPEIKEFFGSEDFAFYLRKIPGTFILLGTKNIEKGIVEGNHSNRFDIDEDILIKGSNIMYCLSMDFLKTPEPYLI</sequence>
<feature type="binding site" evidence="1">
    <location>
        <position position="136"/>
    </location>
    <ligand>
        <name>Mn(2+)</name>
        <dbReference type="ChEBI" id="CHEBI:29035"/>
        <label>2</label>
    </ligand>
</feature>
<dbReference type="InterPro" id="IPR002933">
    <property type="entry name" value="Peptidase_M20"/>
</dbReference>
<dbReference type="RefSeq" id="WP_013897638.1">
    <property type="nucleotide sequence ID" value="NC_015676.1"/>
</dbReference>
<reference evidence="3" key="1">
    <citation type="submission" date="2010-07" db="EMBL/GenBank/DDBJ databases">
        <title>The complete genome of Methanosalsum zhilinae DSM 4017.</title>
        <authorList>
            <consortium name="US DOE Joint Genome Institute (JGI-PGF)"/>
            <person name="Lucas S."/>
            <person name="Copeland A."/>
            <person name="Lapidus A."/>
            <person name="Glavina del Rio T."/>
            <person name="Dalin E."/>
            <person name="Tice H."/>
            <person name="Bruce D."/>
            <person name="Goodwin L."/>
            <person name="Pitluck S."/>
            <person name="Kyrpides N."/>
            <person name="Mavromatis K."/>
            <person name="Ovchinnikova G."/>
            <person name="Daligault H."/>
            <person name="Detter J.C."/>
            <person name="Han C."/>
            <person name="Tapia R."/>
            <person name="Larimer F."/>
            <person name="Land M."/>
            <person name="Hauser L."/>
            <person name="Markowitz V."/>
            <person name="Cheng J.-F."/>
            <person name="Hugenholtz P."/>
            <person name="Woyke T."/>
            <person name="Wu D."/>
            <person name="Spring S."/>
            <person name="Schueler E."/>
            <person name="Brambilla E."/>
            <person name="Klenk H.-P."/>
            <person name="Eisen J.A."/>
        </authorList>
    </citation>
    <scope>NUCLEOTIDE SEQUENCE</scope>
    <source>
        <strain evidence="3">DSM 4017</strain>
    </source>
</reference>
<dbReference type="Proteomes" id="UP000006622">
    <property type="component" value="Chromosome"/>
</dbReference>
<dbReference type="OrthoDB" id="247417at2157"/>
<feature type="binding site" evidence="1">
    <location>
        <position position="365"/>
    </location>
    <ligand>
        <name>Mn(2+)</name>
        <dbReference type="ChEBI" id="CHEBI:29035"/>
        <label>2</label>
    </ligand>
</feature>
<dbReference type="InterPro" id="IPR011650">
    <property type="entry name" value="Peptidase_M20_dimer"/>
</dbReference>
<dbReference type="KEGG" id="mzh:Mzhil_0323"/>